<dbReference type="InterPro" id="IPR044876">
    <property type="entry name" value="HRDC_dom_sf"/>
</dbReference>
<dbReference type="PANTHER" id="PTHR12124">
    <property type="entry name" value="POLYMYOSITIS/SCLERODERMA AUTOANTIGEN-RELATED"/>
    <property type="match status" value="1"/>
</dbReference>
<dbReference type="OMA" id="QLNEVHQ"/>
<keyword evidence="9" id="KW-0540">Nuclease</keyword>
<evidence type="ECO:0000256" key="13">
    <source>
        <dbReference type="ARBA" id="ARBA00022835"/>
    </source>
</evidence>
<evidence type="ECO:0000256" key="11">
    <source>
        <dbReference type="ARBA" id="ARBA00022763"/>
    </source>
</evidence>
<dbReference type="GO" id="GO:0071051">
    <property type="term" value="P:poly(A)-dependent snoRNA 3'-end processing"/>
    <property type="evidence" value="ECO:0007669"/>
    <property type="project" value="TreeGrafter"/>
</dbReference>
<name>A0A914BKH8_PATMI</name>
<dbReference type="SUPFAM" id="SSF53098">
    <property type="entry name" value="Ribonuclease H-like"/>
    <property type="match status" value="1"/>
</dbReference>
<dbReference type="GO" id="GO:0071036">
    <property type="term" value="P:nuclear polyadenylation-dependent snoRNA catabolic process"/>
    <property type="evidence" value="ECO:0007669"/>
    <property type="project" value="TreeGrafter"/>
</dbReference>
<keyword evidence="5" id="KW-0963">Cytoplasm</keyword>
<dbReference type="GO" id="GO:0005730">
    <property type="term" value="C:nucleolus"/>
    <property type="evidence" value="ECO:0007669"/>
    <property type="project" value="UniProtKB-SubCell"/>
</dbReference>
<dbReference type="GO" id="GO:0000176">
    <property type="term" value="C:nuclear exosome (RNase complex)"/>
    <property type="evidence" value="ECO:0007669"/>
    <property type="project" value="InterPro"/>
</dbReference>
<dbReference type="Pfam" id="PF08066">
    <property type="entry name" value="PMC2NT"/>
    <property type="match status" value="1"/>
</dbReference>
<evidence type="ECO:0000256" key="3">
    <source>
        <dbReference type="ARBA" id="ARBA00004604"/>
    </source>
</evidence>
<keyword evidence="7" id="KW-0698">rRNA processing</keyword>
<evidence type="ECO:0000259" key="24">
    <source>
        <dbReference type="PROSITE" id="PS50967"/>
    </source>
</evidence>
<evidence type="ECO:0000256" key="12">
    <source>
        <dbReference type="ARBA" id="ARBA00022801"/>
    </source>
</evidence>
<comment type="similarity">
    <text evidence="20">Belongs to the exosome component 10/RRP6 family.</text>
</comment>
<dbReference type="FunFam" id="1.10.150.80:FF:000001">
    <property type="entry name" value="Putative exosome component 10"/>
    <property type="match status" value="1"/>
</dbReference>
<dbReference type="GO" id="GO:0006281">
    <property type="term" value="P:DNA repair"/>
    <property type="evidence" value="ECO:0007669"/>
    <property type="project" value="UniProtKB-KW"/>
</dbReference>
<dbReference type="InterPro" id="IPR002121">
    <property type="entry name" value="HRDC_dom"/>
</dbReference>
<dbReference type="Gene3D" id="3.30.420.10">
    <property type="entry name" value="Ribonuclease H-like superfamily/Ribonuclease H"/>
    <property type="match status" value="1"/>
</dbReference>
<dbReference type="InterPro" id="IPR012588">
    <property type="entry name" value="Exosome-assoc_fac_Rrp6_N"/>
</dbReference>
<feature type="compositionally biased region" description="Acidic residues" evidence="23">
    <location>
        <begin position="785"/>
        <end position="794"/>
    </location>
</feature>
<feature type="compositionally biased region" description="Polar residues" evidence="23">
    <location>
        <begin position="762"/>
        <end position="773"/>
    </location>
</feature>
<feature type="compositionally biased region" description="Gly residues" evidence="23">
    <location>
        <begin position="866"/>
        <end position="878"/>
    </location>
</feature>
<keyword evidence="8" id="KW-0597">Phosphoprotein</keyword>
<dbReference type="SMART" id="SM00341">
    <property type="entry name" value="HRDC"/>
    <property type="match status" value="1"/>
</dbReference>
<evidence type="ECO:0000256" key="16">
    <source>
        <dbReference type="ARBA" id="ARBA00022843"/>
    </source>
</evidence>
<keyword evidence="15" id="KW-0460">Magnesium</keyword>
<comment type="subcellular location">
    <subcellularLocation>
        <location evidence="2">Cytoplasm</location>
    </subcellularLocation>
    <subcellularLocation>
        <location evidence="3">Nucleus</location>
        <location evidence="3">Nucleolus</location>
    </subcellularLocation>
    <subcellularLocation>
        <location evidence="4">Nucleus</location>
        <location evidence="4">Nucleoplasm</location>
    </subcellularLocation>
</comment>
<evidence type="ECO:0000256" key="17">
    <source>
        <dbReference type="ARBA" id="ARBA00022884"/>
    </source>
</evidence>
<dbReference type="Proteomes" id="UP000887568">
    <property type="component" value="Unplaced"/>
</dbReference>
<evidence type="ECO:0000256" key="1">
    <source>
        <dbReference type="ARBA" id="ARBA00001946"/>
    </source>
</evidence>
<dbReference type="GO" id="GO:0000467">
    <property type="term" value="P:exonucleolytic trimming to generate mature 3'-end of 5.8S rRNA from tricistronic rRNA transcript (SSU-rRNA, 5.8S rRNA, LSU-rRNA)"/>
    <property type="evidence" value="ECO:0007669"/>
    <property type="project" value="InterPro"/>
</dbReference>
<dbReference type="GO" id="GO:0071038">
    <property type="term" value="P:TRAMP-dependent tRNA surveillance pathway"/>
    <property type="evidence" value="ECO:0007669"/>
    <property type="project" value="TreeGrafter"/>
</dbReference>
<dbReference type="GO" id="GO:0003727">
    <property type="term" value="F:single-stranded RNA binding"/>
    <property type="evidence" value="ECO:0007669"/>
    <property type="project" value="TreeGrafter"/>
</dbReference>
<dbReference type="Pfam" id="PF00570">
    <property type="entry name" value="HRDC"/>
    <property type="match status" value="1"/>
</dbReference>
<dbReference type="GO" id="GO:0005737">
    <property type="term" value="C:cytoplasm"/>
    <property type="evidence" value="ECO:0007669"/>
    <property type="project" value="UniProtKB-SubCell"/>
</dbReference>
<feature type="region of interest" description="Disordered" evidence="23">
    <location>
        <begin position="1"/>
        <end position="20"/>
    </location>
</feature>
<keyword evidence="11" id="KW-0227">DNA damage</keyword>
<dbReference type="PROSITE" id="PS50967">
    <property type="entry name" value="HRDC"/>
    <property type="match status" value="1"/>
</dbReference>
<evidence type="ECO:0000256" key="6">
    <source>
        <dbReference type="ARBA" id="ARBA00022499"/>
    </source>
</evidence>
<dbReference type="InterPro" id="IPR049559">
    <property type="entry name" value="Rrp6p-like_exo"/>
</dbReference>
<dbReference type="GO" id="GO:0000175">
    <property type="term" value="F:3'-5'-RNA exonuclease activity"/>
    <property type="evidence" value="ECO:0007669"/>
    <property type="project" value="InterPro"/>
</dbReference>
<accession>A0A914BKH8</accession>
<feature type="region of interest" description="Disordered" evidence="23">
    <location>
        <begin position="576"/>
        <end position="638"/>
    </location>
</feature>
<proteinExistence type="inferred from homology"/>
<keyword evidence="13" id="KW-0271">Exosome</keyword>
<evidence type="ECO:0000256" key="19">
    <source>
        <dbReference type="ARBA" id="ARBA00023242"/>
    </source>
</evidence>
<evidence type="ECO:0000256" key="23">
    <source>
        <dbReference type="SAM" id="MobiDB-lite"/>
    </source>
</evidence>
<dbReference type="GO" id="GO:0071039">
    <property type="term" value="P:nuclear polyadenylation-dependent CUT catabolic process"/>
    <property type="evidence" value="ECO:0007669"/>
    <property type="project" value="TreeGrafter"/>
</dbReference>
<dbReference type="OrthoDB" id="2250022at2759"/>
<dbReference type="FunFam" id="3.30.420.10:FF:000022">
    <property type="entry name" value="Exosome component 10"/>
    <property type="match status" value="1"/>
</dbReference>
<feature type="domain" description="HRDC" evidence="24">
    <location>
        <begin position="499"/>
        <end position="579"/>
    </location>
</feature>
<dbReference type="SMART" id="SM00474">
    <property type="entry name" value="35EXOc"/>
    <property type="match status" value="1"/>
</dbReference>
<dbReference type="EnsemblMetazoa" id="XM_038220860.1">
    <property type="protein sequence ID" value="XP_038076788.1"/>
    <property type="gene ID" value="LOC119744756"/>
</dbReference>
<comment type="subunit">
    <text evidence="21">Component of the RNA exosome complex. The catalytically inactive RNA exosome core complex (Exo-9) associates with the catalytic subunit EXOSC10/RRP6 (via its N-terminus). Exo-9 may associate with DIS3 to form the nucleolar exosome complex, or DIS3L to form the cytoplasmic exosome complex. The RNA exosome complex interacts with cofactors C1D/RRP47, MPHOSPH6/MPP6 and MTREX/MTR4. Interacts with MTREX; the interaction with MTREX mediates the association of MTREX with nuclear RNA exosomes. Part of the small subunit (SSU) processome, composed of more than 70 proteins and the RNA chaperone small nucleolar RNA (snoRNA) U3. Interacts with ALYREF/THOC4. Interacts with DHX36; this interaction occurs in a RNase-insensitive manner. Interacts with NRDE2. Interacts (via C-terminus) with USP36 (via C-terminus); the interaction is facilitated by the association with RNA and promotes sumoylation of EXOSC10.</text>
</comment>
<keyword evidence="10" id="KW-0479">Metal-binding</keyword>
<evidence type="ECO:0000256" key="18">
    <source>
        <dbReference type="ARBA" id="ARBA00023204"/>
    </source>
</evidence>
<feature type="compositionally biased region" description="Low complexity" evidence="23">
    <location>
        <begin position="588"/>
        <end position="612"/>
    </location>
</feature>
<dbReference type="AlphaFoldDB" id="A0A914BKH8"/>
<keyword evidence="18" id="KW-0234">DNA repair</keyword>
<dbReference type="InterPro" id="IPR045092">
    <property type="entry name" value="Rrp6-like"/>
</dbReference>
<feature type="region of interest" description="Disordered" evidence="23">
    <location>
        <begin position="722"/>
        <end position="942"/>
    </location>
</feature>
<dbReference type="GO" id="GO:0000166">
    <property type="term" value="F:nucleotide binding"/>
    <property type="evidence" value="ECO:0007669"/>
    <property type="project" value="InterPro"/>
</dbReference>
<evidence type="ECO:0000313" key="25">
    <source>
        <dbReference type="EnsemblMetazoa" id="XP_038076788.1"/>
    </source>
</evidence>
<keyword evidence="17" id="KW-0694">RNA-binding</keyword>
<dbReference type="InterPro" id="IPR012337">
    <property type="entry name" value="RNaseH-like_sf"/>
</dbReference>
<dbReference type="SUPFAM" id="SSF47819">
    <property type="entry name" value="HRDC-like"/>
    <property type="match status" value="1"/>
</dbReference>
<dbReference type="GO" id="GO:0071035">
    <property type="term" value="P:nuclear polyadenylation-dependent rRNA catabolic process"/>
    <property type="evidence" value="ECO:0007669"/>
    <property type="project" value="TreeGrafter"/>
</dbReference>
<keyword evidence="14" id="KW-0269">Exonuclease</keyword>
<sequence length="942" mass="105290">MATTSDTADEQKTAEISSANDELFPGVKDVATFSQQTLGRLMQATKAAHGLPAYGDDYDFYSSYDSFREYCHSQSERLLQNINGMLHLEGSKACLTGGSSAPELEDKTDAIIETNDVILEKVGLLLDEATGLIKPGKAVLPPGSQPKAPQKLMVASWNRQSSTDSGKGRAFHLMHAKNISRPQLKFKEKIDNSNTPFVPIITSKPNALKPLHKALSSPRKSKQGGRDVPDAVSSFIHQQRVGAEESSDITAHPYQYELDHFVPDPTMLLPVVAPSYKPLDTTPLTLVDTAEQLQELGQALDTLKEFAVDLEHHSYRSFQGFTCLMQISTGCHDYIIDTLALRSELRSLNNSFTNPAIVKVFHGADMDIEWLQRDLGLYVVNMFDTHQASRILGHARHSLAHLLQLYCGVEPDKAYQLADWRIRPLPQEMINYSRSDTHYLLYVYHCMKNELIERGNEANNLLQQTLQQSRQVCLRRYKKQIFTDDAHLALRRRNKKPMNPKQYEALKLLYAWRDQLARQEDESTGYILPNHMMFQIAENLPREAHGVLACCNPIPPLVRQQLNEVHQLILRARMYQGRTKKPSPSPSPKTFASPSSSPMETPTPGKLTPKTPSSLLYCPHDPTPQHVTPDQSHDPSVPVAHYSALFGDEERPRIVRTARSIITAFDSSSDEETDKTQPTPGQQKVARLKALFVNPFEMYLPPKHLVQIAPALLEADKINLTPAGSKKSTASSSSSTEVPLETTQSMWKLKKRPRPPPKPAQSDITTPGNANNNRETEGDTRGDTTEETAATEDETTLRQQKRKAASSLDEAAPMTYRPPAKREKKSDDRRPNPHTNRATDPGAFTPFDYSMVNTAATSDRGRGRGRGNQGRGWGNQGRGRGDRGRGVAKHFDPFSHTSTRGRPEFKNKGRPKMPRGSGQHSVTYTKHDGGRGARGRHHWPKR</sequence>
<evidence type="ECO:0000256" key="21">
    <source>
        <dbReference type="ARBA" id="ARBA00065628"/>
    </source>
</evidence>
<evidence type="ECO:0000256" key="20">
    <source>
        <dbReference type="ARBA" id="ARBA00043957"/>
    </source>
</evidence>
<dbReference type="GO" id="GO:0005654">
    <property type="term" value="C:nucleoplasm"/>
    <property type="evidence" value="ECO:0007669"/>
    <property type="project" value="UniProtKB-SubCell"/>
</dbReference>
<evidence type="ECO:0000256" key="15">
    <source>
        <dbReference type="ARBA" id="ARBA00022842"/>
    </source>
</evidence>
<dbReference type="GeneID" id="119744756"/>
<evidence type="ECO:0000256" key="7">
    <source>
        <dbReference type="ARBA" id="ARBA00022552"/>
    </source>
</evidence>
<protein>
    <recommendedName>
        <fullName evidence="22">Exosome complex component 10</fullName>
    </recommendedName>
</protein>
<dbReference type="CDD" id="cd06147">
    <property type="entry name" value="Rrp6p_like_exo"/>
    <property type="match status" value="1"/>
</dbReference>
<evidence type="ECO:0000256" key="14">
    <source>
        <dbReference type="ARBA" id="ARBA00022839"/>
    </source>
</evidence>
<feature type="compositionally biased region" description="Basic and acidic residues" evidence="23">
    <location>
        <begin position="879"/>
        <end position="893"/>
    </location>
</feature>
<evidence type="ECO:0000256" key="22">
    <source>
        <dbReference type="ARBA" id="ARBA00070703"/>
    </source>
</evidence>
<dbReference type="InterPro" id="IPR010997">
    <property type="entry name" value="HRDC-like_sf"/>
</dbReference>
<dbReference type="GO" id="GO:0046872">
    <property type="term" value="F:metal ion binding"/>
    <property type="evidence" value="ECO:0007669"/>
    <property type="project" value="UniProtKB-KW"/>
</dbReference>
<evidence type="ECO:0000256" key="4">
    <source>
        <dbReference type="ARBA" id="ARBA00004642"/>
    </source>
</evidence>
<keyword evidence="6" id="KW-1017">Isopeptide bond</keyword>
<dbReference type="RefSeq" id="XP_038076788.1">
    <property type="nucleotide sequence ID" value="XM_038220860.1"/>
</dbReference>
<evidence type="ECO:0000256" key="9">
    <source>
        <dbReference type="ARBA" id="ARBA00022722"/>
    </source>
</evidence>
<evidence type="ECO:0000256" key="10">
    <source>
        <dbReference type="ARBA" id="ARBA00022723"/>
    </source>
</evidence>
<feature type="compositionally biased region" description="Basic and acidic residues" evidence="23">
    <location>
        <begin position="774"/>
        <end position="784"/>
    </location>
</feature>
<comment type="cofactor">
    <cofactor evidence="1">
        <name>Mg(2+)</name>
        <dbReference type="ChEBI" id="CHEBI:18420"/>
    </cofactor>
</comment>
<feature type="compositionally biased region" description="Basic residues" evidence="23">
    <location>
        <begin position="933"/>
        <end position="942"/>
    </location>
</feature>
<evidence type="ECO:0000256" key="5">
    <source>
        <dbReference type="ARBA" id="ARBA00022490"/>
    </source>
</evidence>
<keyword evidence="26" id="KW-1185">Reference proteome</keyword>
<dbReference type="GO" id="GO:0019219">
    <property type="term" value="P:regulation of nucleobase-containing compound metabolic process"/>
    <property type="evidence" value="ECO:0007669"/>
    <property type="project" value="UniProtKB-ARBA"/>
</dbReference>
<dbReference type="Gene3D" id="1.10.150.80">
    <property type="entry name" value="HRDC domain"/>
    <property type="match status" value="1"/>
</dbReference>
<reference evidence="25" key="1">
    <citation type="submission" date="2022-11" db="UniProtKB">
        <authorList>
            <consortium name="EnsemblMetazoa"/>
        </authorList>
    </citation>
    <scope>IDENTIFICATION</scope>
</reference>
<evidence type="ECO:0000256" key="8">
    <source>
        <dbReference type="ARBA" id="ARBA00022553"/>
    </source>
</evidence>
<dbReference type="PANTHER" id="PTHR12124:SF47">
    <property type="entry name" value="EXOSOME COMPONENT 10"/>
    <property type="match status" value="1"/>
</dbReference>
<keyword evidence="19" id="KW-0539">Nucleus</keyword>
<feature type="compositionally biased region" description="Basic and acidic residues" evidence="23">
    <location>
        <begin position="820"/>
        <end position="831"/>
    </location>
</feature>
<dbReference type="GO" id="GO:0071040">
    <property type="term" value="P:nuclear polyadenylation-dependent antisense transcript catabolic process"/>
    <property type="evidence" value="ECO:0007669"/>
    <property type="project" value="TreeGrafter"/>
</dbReference>
<dbReference type="Pfam" id="PF01612">
    <property type="entry name" value="DNA_pol_A_exo1"/>
    <property type="match status" value="1"/>
</dbReference>
<dbReference type="GO" id="GO:0071044">
    <property type="term" value="P:histone mRNA catabolic process"/>
    <property type="evidence" value="ECO:0007669"/>
    <property type="project" value="TreeGrafter"/>
</dbReference>
<keyword evidence="16" id="KW-0832">Ubl conjugation</keyword>
<dbReference type="GO" id="GO:0071037">
    <property type="term" value="P:nuclear polyadenylation-dependent snRNA catabolic process"/>
    <property type="evidence" value="ECO:0007669"/>
    <property type="project" value="TreeGrafter"/>
</dbReference>
<evidence type="ECO:0000313" key="26">
    <source>
        <dbReference type="Proteomes" id="UP000887568"/>
    </source>
</evidence>
<dbReference type="InterPro" id="IPR036397">
    <property type="entry name" value="RNaseH_sf"/>
</dbReference>
<keyword evidence="12" id="KW-0378">Hydrolase</keyword>
<dbReference type="InterPro" id="IPR002562">
    <property type="entry name" value="3'-5'_exonuclease_dom"/>
</dbReference>
<feature type="compositionally biased region" description="Low complexity" evidence="23">
    <location>
        <begin position="725"/>
        <end position="736"/>
    </location>
</feature>
<evidence type="ECO:0000256" key="2">
    <source>
        <dbReference type="ARBA" id="ARBA00004496"/>
    </source>
</evidence>
<organism evidence="25 26">
    <name type="scientific">Patiria miniata</name>
    <name type="common">Bat star</name>
    <name type="synonym">Asterina miniata</name>
    <dbReference type="NCBI Taxonomy" id="46514"/>
    <lineage>
        <taxon>Eukaryota</taxon>
        <taxon>Metazoa</taxon>
        <taxon>Echinodermata</taxon>
        <taxon>Eleutherozoa</taxon>
        <taxon>Asterozoa</taxon>
        <taxon>Asteroidea</taxon>
        <taxon>Valvatacea</taxon>
        <taxon>Valvatida</taxon>
        <taxon>Asterinidae</taxon>
        <taxon>Patiria</taxon>
    </lineage>
</organism>